<evidence type="ECO:0000313" key="5">
    <source>
        <dbReference type="EMBL" id="TDC11314.1"/>
    </source>
</evidence>
<evidence type="ECO:0008006" key="7">
    <source>
        <dbReference type="Google" id="ProtNLM"/>
    </source>
</evidence>
<reference evidence="5 6" key="1">
    <citation type="submission" date="2019-02" db="EMBL/GenBank/DDBJ databases">
        <title>Draft genome sequences of novel Actinobacteria.</title>
        <authorList>
            <person name="Sahin N."/>
            <person name="Ay H."/>
            <person name="Saygin H."/>
        </authorList>
    </citation>
    <scope>NUCLEOTIDE SEQUENCE [LARGE SCALE GENOMIC DNA]</scope>
    <source>
        <strain evidence="5 6">KC201</strain>
    </source>
</reference>
<keyword evidence="2" id="KW-0812">Transmembrane</keyword>
<accession>A0A4R4NQY0</accession>
<evidence type="ECO:0000256" key="1">
    <source>
        <dbReference type="ARBA" id="ARBA00004167"/>
    </source>
</evidence>
<dbReference type="OrthoDB" id="9774900at2"/>
<dbReference type="Proteomes" id="UP000295157">
    <property type="component" value="Unassembled WGS sequence"/>
</dbReference>
<organism evidence="5 6">
    <name type="scientific">Nonomuraea longispora</name>
    <dbReference type="NCBI Taxonomy" id="1848320"/>
    <lineage>
        <taxon>Bacteria</taxon>
        <taxon>Bacillati</taxon>
        <taxon>Actinomycetota</taxon>
        <taxon>Actinomycetes</taxon>
        <taxon>Streptosporangiales</taxon>
        <taxon>Streptosporangiaceae</taxon>
        <taxon>Nonomuraea</taxon>
    </lineage>
</organism>
<keyword evidence="6" id="KW-1185">Reference proteome</keyword>
<dbReference type="RefSeq" id="WP_132328736.1">
    <property type="nucleotide sequence ID" value="NZ_SMJZ01000002.1"/>
</dbReference>
<dbReference type="InterPro" id="IPR007343">
    <property type="entry name" value="Uncharacterised_pept_Zn_put"/>
</dbReference>
<evidence type="ECO:0000256" key="2">
    <source>
        <dbReference type="ARBA" id="ARBA00022692"/>
    </source>
</evidence>
<dbReference type="GO" id="GO:0016020">
    <property type="term" value="C:membrane"/>
    <property type="evidence" value="ECO:0007669"/>
    <property type="project" value="UniProtKB-SubCell"/>
</dbReference>
<dbReference type="EMBL" id="SMJZ01000002">
    <property type="protein sequence ID" value="TDC11314.1"/>
    <property type="molecule type" value="Genomic_DNA"/>
</dbReference>
<dbReference type="PANTHER" id="PTHR30168:SF0">
    <property type="entry name" value="INNER MEMBRANE PROTEIN"/>
    <property type="match status" value="1"/>
</dbReference>
<sequence length="135" mass="15181">MVFPLTGRWIENRTDLFPFKVAAHEYGHHLQSLLGIRRSYEARAHGTHTDRLKRRYELQADCLSGVFLGSVWRSLDRSEHDWAALLDATRASGDDDDGHRTHGKGSSRAYWLKRGYGAVSPSACDTWSAPAARVA</sequence>
<keyword evidence="4" id="KW-0472">Membrane</keyword>
<dbReference type="AlphaFoldDB" id="A0A4R4NQY0"/>
<protein>
    <recommendedName>
        <fullName evidence="7">Metalloprotease-like protein</fullName>
    </recommendedName>
</protein>
<proteinExistence type="predicted"/>
<evidence type="ECO:0000256" key="4">
    <source>
        <dbReference type="ARBA" id="ARBA00023136"/>
    </source>
</evidence>
<evidence type="ECO:0000313" key="6">
    <source>
        <dbReference type="Proteomes" id="UP000295157"/>
    </source>
</evidence>
<dbReference type="Pfam" id="PF04228">
    <property type="entry name" value="Zn_peptidase"/>
    <property type="match status" value="1"/>
</dbReference>
<dbReference type="PANTHER" id="PTHR30168">
    <property type="entry name" value="PUTATIVE MEMBRANE PROTEIN YPFJ"/>
    <property type="match status" value="1"/>
</dbReference>
<comment type="caution">
    <text evidence="5">The sequence shown here is derived from an EMBL/GenBank/DDBJ whole genome shotgun (WGS) entry which is preliminary data.</text>
</comment>
<evidence type="ECO:0000256" key="3">
    <source>
        <dbReference type="ARBA" id="ARBA00022989"/>
    </source>
</evidence>
<comment type="subcellular location">
    <subcellularLocation>
        <location evidence="1">Membrane</location>
        <topology evidence="1">Single-pass membrane protein</topology>
    </subcellularLocation>
</comment>
<name>A0A4R4NQY0_9ACTN</name>
<keyword evidence="3" id="KW-1133">Transmembrane helix</keyword>
<gene>
    <name evidence="5" type="ORF">E1267_01215</name>
</gene>